<evidence type="ECO:0000256" key="2">
    <source>
        <dbReference type="ARBA" id="ARBA00023015"/>
    </source>
</evidence>
<dbReference type="PANTHER" id="PTHR46196:SF1">
    <property type="entry name" value="TRANSCRIPTION FACTOR EMB1444-RELATED"/>
    <property type="match status" value="1"/>
</dbReference>
<protein>
    <submittedName>
        <fullName evidence="7">Basic helix-loop-helix transcription factor</fullName>
    </submittedName>
</protein>
<keyword evidence="2" id="KW-0805">Transcription regulation</keyword>
<evidence type="ECO:0000256" key="5">
    <source>
        <dbReference type="SAM" id="MobiDB-lite"/>
    </source>
</evidence>
<dbReference type="PROSITE" id="PS50888">
    <property type="entry name" value="BHLH"/>
    <property type="match status" value="1"/>
</dbReference>
<feature type="compositionally biased region" description="Low complexity" evidence="5">
    <location>
        <begin position="471"/>
        <end position="485"/>
    </location>
</feature>
<comment type="subcellular location">
    <subcellularLocation>
        <location evidence="1">Nucleus</location>
    </subcellularLocation>
</comment>
<dbReference type="Pfam" id="PF14215">
    <property type="entry name" value="bHLH-MYC_N"/>
    <property type="match status" value="1"/>
</dbReference>
<dbReference type="GO" id="GO:0046983">
    <property type="term" value="F:protein dimerization activity"/>
    <property type="evidence" value="ECO:0007669"/>
    <property type="project" value="InterPro"/>
</dbReference>
<dbReference type="EMBL" id="BAABME010000563">
    <property type="protein sequence ID" value="GAA0143799.1"/>
    <property type="molecule type" value="Genomic_DNA"/>
</dbReference>
<sequence>MGSRMHRALRTLCLNNRWSYAVFWRLQHQTPMVLTYEDAYYNDMEHPERQQHINGIQDGHCSSDPLLLAIGKMSYNVYSLGEGILGQVVVSGKHLWVSADAYALNPHILFENWDGYQSQFAAGIKTIAVVAVVPYGVVQLGSLDRIAEDITMVNQVRNVFFCMQDTAGGPSSNRTGHPCLSHMCPETSSSGNYLDPTQNLGACIQNEKTNFQLPTLVSHGTPDYNFPFYPISGGNVDIKTVKINTDQSSGNTPVTSLECGNLDHKQKKEELVEGYLNKAKESCLENIGHRGSTYNASPADYSLMDVSYSPSDLSACGLSDGQNIALSVPKRTVNQLHKDDLSDYMDKMGMSSRVCAGYELYEVLGAAFQSQNIQNCLDVKWTSTDVEMPEEGVRNFSGEHTLEAMVAKVGQKDRDTLCDISCKKSIESLITIENMTEPCSSDVGTVSSAGYSFDRDSLNTINSSGTYSIHSSKGVSSTSSSKVSGLLDRSQESTKTPKKRARPGESCRPRPRDRQLIQDRIKELRELVPNGSKCSIDSLLEKTVKHMLFMQSITKHADKLKKCAALKVQDKEVRFPHSSCNEQGSSWAVEVGSNREVCPIMVENMDMNGLLLVEMSCDCSSHFLEVAEAIRNMGLTILKGVTEAYGEKTWIRLVVEFRPNYLSQVQQGENSRSVHRMDVLWCLMKLLQPQVSN</sequence>
<keyword evidence="4" id="KW-0539">Nucleus</keyword>
<evidence type="ECO:0000256" key="4">
    <source>
        <dbReference type="ARBA" id="ARBA00023242"/>
    </source>
</evidence>
<dbReference type="Proteomes" id="UP001454036">
    <property type="component" value="Unassembled WGS sequence"/>
</dbReference>
<evidence type="ECO:0000313" key="7">
    <source>
        <dbReference type="EMBL" id="GAA0143799.1"/>
    </source>
</evidence>
<evidence type="ECO:0000256" key="1">
    <source>
        <dbReference type="ARBA" id="ARBA00004123"/>
    </source>
</evidence>
<dbReference type="InterPro" id="IPR011598">
    <property type="entry name" value="bHLH_dom"/>
</dbReference>
<feature type="region of interest" description="Disordered" evidence="5">
    <location>
        <begin position="468"/>
        <end position="514"/>
    </location>
</feature>
<evidence type="ECO:0000313" key="8">
    <source>
        <dbReference type="Proteomes" id="UP001454036"/>
    </source>
</evidence>
<dbReference type="PANTHER" id="PTHR46196">
    <property type="entry name" value="TRANSCRIPTION FACTOR BHLH155-LIKE ISOFORM X1-RELATED"/>
    <property type="match status" value="1"/>
</dbReference>
<keyword evidence="3" id="KW-0804">Transcription</keyword>
<dbReference type="GO" id="GO:0005634">
    <property type="term" value="C:nucleus"/>
    <property type="evidence" value="ECO:0007669"/>
    <property type="project" value="UniProtKB-SubCell"/>
</dbReference>
<keyword evidence="8" id="KW-1185">Reference proteome</keyword>
<organism evidence="7 8">
    <name type="scientific">Lithospermum erythrorhizon</name>
    <name type="common">Purple gromwell</name>
    <name type="synonym">Lithospermum officinale var. erythrorhizon</name>
    <dbReference type="NCBI Taxonomy" id="34254"/>
    <lineage>
        <taxon>Eukaryota</taxon>
        <taxon>Viridiplantae</taxon>
        <taxon>Streptophyta</taxon>
        <taxon>Embryophyta</taxon>
        <taxon>Tracheophyta</taxon>
        <taxon>Spermatophyta</taxon>
        <taxon>Magnoliopsida</taxon>
        <taxon>eudicotyledons</taxon>
        <taxon>Gunneridae</taxon>
        <taxon>Pentapetalae</taxon>
        <taxon>asterids</taxon>
        <taxon>lamiids</taxon>
        <taxon>Boraginales</taxon>
        <taxon>Boraginaceae</taxon>
        <taxon>Boraginoideae</taxon>
        <taxon>Lithospermeae</taxon>
        <taxon>Lithospermum</taxon>
    </lineage>
</organism>
<dbReference type="AlphaFoldDB" id="A0AAV3NWU1"/>
<dbReference type="InterPro" id="IPR025610">
    <property type="entry name" value="MYC/MYB_N"/>
</dbReference>
<name>A0AAV3NWU1_LITER</name>
<comment type="caution">
    <text evidence="7">The sequence shown here is derived from an EMBL/GenBank/DDBJ whole genome shotgun (WGS) entry which is preliminary data.</text>
</comment>
<evidence type="ECO:0000259" key="6">
    <source>
        <dbReference type="PROSITE" id="PS50888"/>
    </source>
</evidence>
<dbReference type="Pfam" id="PF23176">
    <property type="entry name" value="bHLH_LHW"/>
    <property type="match status" value="1"/>
</dbReference>
<feature type="compositionally biased region" description="Basic and acidic residues" evidence="5">
    <location>
        <begin position="502"/>
        <end position="514"/>
    </location>
</feature>
<dbReference type="GO" id="GO:0003700">
    <property type="term" value="F:DNA-binding transcription factor activity"/>
    <property type="evidence" value="ECO:0007669"/>
    <property type="project" value="InterPro"/>
</dbReference>
<reference evidence="7 8" key="1">
    <citation type="submission" date="2024-01" db="EMBL/GenBank/DDBJ databases">
        <title>The complete chloroplast genome sequence of Lithospermum erythrorhizon: insights into the phylogenetic relationship among Boraginaceae species and the maternal lineages of purple gromwells.</title>
        <authorList>
            <person name="Okada T."/>
            <person name="Watanabe K."/>
        </authorList>
    </citation>
    <scope>NUCLEOTIDE SEQUENCE [LARGE SCALE GENOMIC DNA]</scope>
</reference>
<proteinExistence type="predicted"/>
<feature type="domain" description="BHLH" evidence="6">
    <location>
        <begin position="501"/>
        <end position="550"/>
    </location>
</feature>
<evidence type="ECO:0000256" key="3">
    <source>
        <dbReference type="ARBA" id="ARBA00023163"/>
    </source>
</evidence>
<gene>
    <name evidence="7" type="ORF">LIER_04400</name>
</gene>
<accession>A0AAV3NWU1</accession>
<dbReference type="InterPro" id="IPR043561">
    <property type="entry name" value="LHW-like"/>
</dbReference>